<organism evidence="2 3">
    <name type="scientific">Solanum commersonii</name>
    <name type="common">Commerson's wild potato</name>
    <name type="synonym">Commerson's nightshade</name>
    <dbReference type="NCBI Taxonomy" id="4109"/>
    <lineage>
        <taxon>Eukaryota</taxon>
        <taxon>Viridiplantae</taxon>
        <taxon>Streptophyta</taxon>
        <taxon>Embryophyta</taxon>
        <taxon>Tracheophyta</taxon>
        <taxon>Spermatophyta</taxon>
        <taxon>Magnoliopsida</taxon>
        <taxon>eudicotyledons</taxon>
        <taxon>Gunneridae</taxon>
        <taxon>Pentapetalae</taxon>
        <taxon>asterids</taxon>
        <taxon>lamiids</taxon>
        <taxon>Solanales</taxon>
        <taxon>Solanaceae</taxon>
        <taxon>Solanoideae</taxon>
        <taxon>Solaneae</taxon>
        <taxon>Solanum</taxon>
    </lineage>
</organism>
<dbReference type="InterPro" id="IPR019320">
    <property type="entry name" value="BORCS8"/>
</dbReference>
<name>A0A9J5Z6S6_SOLCO</name>
<dbReference type="PANTHER" id="PTHR21146:SF1">
    <property type="entry name" value="PROTEIN MEF2BNB HOMOLOG"/>
    <property type="match status" value="1"/>
</dbReference>
<feature type="compositionally biased region" description="Polar residues" evidence="1">
    <location>
        <begin position="207"/>
        <end position="216"/>
    </location>
</feature>
<comment type="caution">
    <text evidence="2">The sequence shown here is derived from an EMBL/GenBank/DDBJ whole genome shotgun (WGS) entry which is preliminary data.</text>
</comment>
<accession>A0A9J5Z6S6</accession>
<feature type="region of interest" description="Disordered" evidence="1">
    <location>
        <begin position="184"/>
        <end position="231"/>
    </location>
</feature>
<feature type="compositionally biased region" description="Basic and acidic residues" evidence="1">
    <location>
        <begin position="197"/>
        <end position="206"/>
    </location>
</feature>
<dbReference type="Pfam" id="PF10167">
    <property type="entry name" value="BORCS8"/>
    <property type="match status" value="1"/>
</dbReference>
<proteinExistence type="predicted"/>
<keyword evidence="3" id="KW-1185">Reference proteome</keyword>
<sequence>MAVAHVIGRPPWKALTGEKGDEEHFAIKKMHVFSTVDGFVEITESLMDMIKFIANEPSAGLFYVQQHTHTAVPNLINLTSKIEGKSREVTLHTADSEDSIVMVRSMKECGFSIANEMMKNLRHSLAVVSEKQLRSGSIRRPSSSFRIGRTISWNPATWGRKTGPEQDVERNDDYISSVFKSAKEKASSFKWPQMESIESKPSKNDEPSVTCSNDDTTLAADDTSCTRGQQR</sequence>
<evidence type="ECO:0000256" key="1">
    <source>
        <dbReference type="SAM" id="MobiDB-lite"/>
    </source>
</evidence>
<gene>
    <name evidence="2" type="ORF">H5410_029433</name>
</gene>
<protein>
    <submittedName>
        <fullName evidence="2">Uncharacterized protein</fullName>
    </submittedName>
</protein>
<dbReference type="Proteomes" id="UP000824120">
    <property type="component" value="Chromosome 5"/>
</dbReference>
<evidence type="ECO:0000313" key="3">
    <source>
        <dbReference type="Proteomes" id="UP000824120"/>
    </source>
</evidence>
<dbReference type="AlphaFoldDB" id="A0A9J5Z6S6"/>
<reference evidence="2 3" key="1">
    <citation type="submission" date="2020-09" db="EMBL/GenBank/DDBJ databases">
        <title>De no assembly of potato wild relative species, Solanum commersonii.</title>
        <authorList>
            <person name="Cho K."/>
        </authorList>
    </citation>
    <scope>NUCLEOTIDE SEQUENCE [LARGE SCALE GENOMIC DNA]</scope>
    <source>
        <strain evidence="2">LZ3.2</strain>
        <tissue evidence="2">Leaf</tissue>
    </source>
</reference>
<dbReference type="PANTHER" id="PTHR21146">
    <property type="entry name" value="MEF2B PROTEIN"/>
    <property type="match status" value="1"/>
</dbReference>
<evidence type="ECO:0000313" key="2">
    <source>
        <dbReference type="EMBL" id="KAG5607941.1"/>
    </source>
</evidence>
<dbReference type="EMBL" id="JACXVP010000005">
    <property type="protein sequence ID" value="KAG5607941.1"/>
    <property type="molecule type" value="Genomic_DNA"/>
</dbReference>
<dbReference type="OrthoDB" id="19830at2759"/>